<evidence type="ECO:0000313" key="1">
    <source>
        <dbReference type="EMBL" id="PKK60734.1"/>
    </source>
</evidence>
<sequence length="125" mass="14576">MSEFKIQSTFPEIPISEFQFQSQHIECHTSYFTKLCLIFLVGHNKLIAEVKWDGALERDDEPVKTKFKCFYDAMTVKGPKHAVFGDRWVNFELKVDKKNVNVKCRFGTLDDINSFKNIISSSFRT</sequence>
<protein>
    <submittedName>
        <fullName evidence="1">Uncharacterized protein</fullName>
    </submittedName>
</protein>
<gene>
    <name evidence="1" type="ORF">RhiirC2_792895</name>
</gene>
<accession>A0A2N1MGI7</accession>
<dbReference type="AlphaFoldDB" id="A0A2N1MGI7"/>
<proteinExistence type="predicted"/>
<comment type="caution">
    <text evidence="1">The sequence shown here is derived from an EMBL/GenBank/DDBJ whole genome shotgun (WGS) entry which is preliminary data.</text>
</comment>
<dbReference type="VEuPathDB" id="FungiDB:FUN_019893"/>
<evidence type="ECO:0000313" key="2">
    <source>
        <dbReference type="Proteomes" id="UP000233469"/>
    </source>
</evidence>
<dbReference type="OrthoDB" id="2380413at2759"/>
<dbReference type="VEuPathDB" id="FungiDB:RhiirA1_478219"/>
<reference evidence="1 2" key="2">
    <citation type="submission" date="2017-10" db="EMBL/GenBank/DDBJ databases">
        <title>Extensive intraspecific genome diversity in a model arbuscular mycorrhizal fungus.</title>
        <authorList>
            <person name="Chen E.C.H."/>
            <person name="Morin E."/>
            <person name="Baudet D."/>
            <person name="Noel J."/>
            <person name="Ndikumana S."/>
            <person name="Charron P."/>
            <person name="St-Onge C."/>
            <person name="Giorgi J."/>
            <person name="Grigoriev I.V."/>
            <person name="Roux C."/>
            <person name="Martin F.M."/>
            <person name="Corradi N."/>
        </authorList>
    </citation>
    <scope>NUCLEOTIDE SEQUENCE [LARGE SCALE GENOMIC DNA]</scope>
    <source>
        <strain evidence="1 2">C2</strain>
    </source>
</reference>
<dbReference type="Proteomes" id="UP000233469">
    <property type="component" value="Unassembled WGS sequence"/>
</dbReference>
<dbReference type="EMBL" id="LLXL01002478">
    <property type="protein sequence ID" value="PKK60734.1"/>
    <property type="molecule type" value="Genomic_DNA"/>
</dbReference>
<reference evidence="1 2" key="1">
    <citation type="submission" date="2016-04" db="EMBL/GenBank/DDBJ databases">
        <title>Genome analyses suggest a sexual origin of heterokaryosis in a supposedly ancient asexual fungus.</title>
        <authorList>
            <person name="Ropars J."/>
            <person name="Sedzielewska K."/>
            <person name="Noel J."/>
            <person name="Charron P."/>
            <person name="Farinelli L."/>
            <person name="Marton T."/>
            <person name="Kruger M."/>
            <person name="Pelin A."/>
            <person name="Brachmann A."/>
            <person name="Corradi N."/>
        </authorList>
    </citation>
    <scope>NUCLEOTIDE SEQUENCE [LARGE SCALE GENOMIC DNA]</scope>
    <source>
        <strain evidence="1 2">C2</strain>
    </source>
</reference>
<name>A0A2N1MGI7_9GLOM</name>
<dbReference type="VEuPathDB" id="FungiDB:RhiirFUN_018776"/>
<organism evidence="1 2">
    <name type="scientific">Rhizophagus irregularis</name>
    <dbReference type="NCBI Taxonomy" id="588596"/>
    <lineage>
        <taxon>Eukaryota</taxon>
        <taxon>Fungi</taxon>
        <taxon>Fungi incertae sedis</taxon>
        <taxon>Mucoromycota</taxon>
        <taxon>Glomeromycotina</taxon>
        <taxon>Glomeromycetes</taxon>
        <taxon>Glomerales</taxon>
        <taxon>Glomeraceae</taxon>
        <taxon>Rhizophagus</taxon>
    </lineage>
</organism>